<dbReference type="InterPro" id="IPR005533">
    <property type="entry name" value="AMOP_dom"/>
</dbReference>
<evidence type="ECO:0000259" key="10">
    <source>
        <dbReference type="PROSITE" id="PS51233"/>
    </source>
</evidence>
<reference evidence="11 12" key="1">
    <citation type="submission" date="2022-05" db="EMBL/GenBank/DDBJ databases">
        <authorList>
            <consortium name="Genoscope - CEA"/>
            <person name="William W."/>
        </authorList>
    </citation>
    <scope>NUCLEOTIDE SEQUENCE [LARGE SCALE GENOMIC DNA]</scope>
</reference>
<feature type="transmembrane region" description="Helical" evidence="7">
    <location>
        <begin position="912"/>
        <end position="933"/>
    </location>
</feature>
<name>A0ABN8RDD1_9CNID</name>
<evidence type="ECO:0000256" key="1">
    <source>
        <dbReference type="ARBA" id="ARBA00004370"/>
    </source>
</evidence>
<accession>A0ABN8RDD1</accession>
<dbReference type="Gene3D" id="2.60.40.10">
    <property type="entry name" value="Immunoglobulins"/>
    <property type="match status" value="1"/>
</dbReference>
<dbReference type="Pfam" id="PF23263">
    <property type="entry name" value="C8-3_MUC4"/>
    <property type="match status" value="1"/>
</dbReference>
<dbReference type="InterPro" id="IPR003886">
    <property type="entry name" value="NIDO_dom"/>
</dbReference>
<comment type="subcellular location">
    <subcellularLocation>
        <location evidence="1">Membrane</location>
    </subcellularLocation>
</comment>
<keyword evidence="4 7" id="KW-0472">Membrane</keyword>
<sequence length="981" mass="110327">MRLEVSVLFVIFLWNRQFKVLKTEKLPRFYPFGEKEGDQSVERNDDGSSGEVPLSIPFPYFDQNHKSLFVNTNGVISFLDQVSQFTPDSFPLGDNRRLVAPFWADVDTTVAGEVFYRETTDQSLLQQASEDVRANFLDHRKFKATWLFIATWHEVAFYRAEGPYKNKRNTFQAVLISNGRHSFVIFNYNKLVWTTGRSLQSGGDSAGIGGIPAQAGFNAGDGFRYFNIPGSRTSQVLDLPNKSNVGVSGRWMFRIDNAKIEAAGCNTKGSLVVSPRSVMMLGGDNILLSGPCFQPSHLIVCQFADGKLSNGSYIDENRASCTVPMLNITGRLPIKLSVNGGASFDFQGNLTIVSIIRDEPRVSRVASESWEEQKPVNITWDPVYLGKKNQTVDIQLVRFSMKDDDHVSFHSMFTLITEQLNTGEAHFVVPKKEGQGASGEKDRFTTLVTVRRTGNNSSFASAEWIWSDLFFWKSQEFANERCLYWYEKQPHHIIYTDDISLLHCPHTRAQALADRGRFTIDEYSNPVTGDQLYCGVYYHGATLCFRTTSPSNQGTGQQCCYNEIGDLIVGPRNGGSLDRVHVEAGVPALSHFFHDIVPYWDCCMLSDNCKKYFEKRPSNDGAKYIPPRPATSYGDPHIVTLDHVEYTFNGYGEYQILHVTGPEFSLQGRMQPLITEDGEKSNATVYKAFAMKEDGADLIQVHINGRNEMEILVNSVVTEYAEQFMMDFNGVVILKCENTSKYSVMFNSGISVTVERAAADILQIMMLVPPIFKGNTSGLMGFWDGNKDREFLLPDGVFLNINPSESRRLHYEFGQQWVTTDNISLFTYEEGKSHAFYFNANYVPTFLDEEEFSFDDSALGQQARDMCGDNRQCMFDIHTTRRVNIGMASKQAVESFIEVNIATQTQGYEARYRLKVTTCLIAASIILVIFFLVGSRRGIPLTINEKSPSQVGKSTTDNLTVASPEDVEEDSSPQELVNAEK</sequence>
<dbReference type="Pfam" id="PF03782">
    <property type="entry name" value="AMOP"/>
    <property type="match status" value="1"/>
</dbReference>
<dbReference type="Pfam" id="PF00094">
    <property type="entry name" value="VWD"/>
    <property type="match status" value="1"/>
</dbReference>
<evidence type="ECO:0000256" key="4">
    <source>
        <dbReference type="ARBA" id="ARBA00023136"/>
    </source>
</evidence>
<comment type="caution">
    <text evidence="11">The sequence shown here is derived from an EMBL/GenBank/DDBJ whole genome shotgun (WGS) entry which is preliminary data.</text>
</comment>
<dbReference type="SMART" id="SM00723">
    <property type="entry name" value="AMOP"/>
    <property type="match status" value="1"/>
</dbReference>
<dbReference type="EMBL" id="CALNXK010000205">
    <property type="protein sequence ID" value="CAH3175845.1"/>
    <property type="molecule type" value="Genomic_DNA"/>
</dbReference>
<feature type="region of interest" description="Disordered" evidence="6">
    <location>
        <begin position="946"/>
        <end position="981"/>
    </location>
</feature>
<gene>
    <name evidence="11" type="ORF">PLOB_00017247</name>
</gene>
<feature type="domain" description="VWFD" evidence="10">
    <location>
        <begin position="628"/>
        <end position="825"/>
    </location>
</feature>
<dbReference type="SMART" id="SM00216">
    <property type="entry name" value="VWD"/>
    <property type="match status" value="1"/>
</dbReference>
<feature type="domain" description="NIDO" evidence="9">
    <location>
        <begin position="101"/>
        <end position="258"/>
    </location>
</feature>
<dbReference type="PROSITE" id="PS51220">
    <property type="entry name" value="NIDO"/>
    <property type="match status" value="1"/>
</dbReference>
<evidence type="ECO:0000256" key="7">
    <source>
        <dbReference type="SAM" id="Phobius"/>
    </source>
</evidence>
<dbReference type="PANTHER" id="PTHR13802:SF59">
    <property type="entry name" value="SUSHI DOMAIN-CONTAINING PROTEIN 2"/>
    <property type="match status" value="1"/>
</dbReference>
<evidence type="ECO:0000259" key="8">
    <source>
        <dbReference type="PROSITE" id="PS50856"/>
    </source>
</evidence>
<dbReference type="PROSITE" id="PS51233">
    <property type="entry name" value="VWFD"/>
    <property type="match status" value="1"/>
</dbReference>
<dbReference type="InterPro" id="IPR051495">
    <property type="entry name" value="Epithelial_Barrier/Signaling"/>
</dbReference>
<dbReference type="InterPro" id="IPR014756">
    <property type="entry name" value="Ig_E-set"/>
</dbReference>
<keyword evidence="5" id="KW-1015">Disulfide bond</keyword>
<keyword evidence="3 7" id="KW-1133">Transmembrane helix</keyword>
<evidence type="ECO:0000256" key="6">
    <source>
        <dbReference type="SAM" id="MobiDB-lite"/>
    </source>
</evidence>
<dbReference type="InterPro" id="IPR056619">
    <property type="entry name" value="C8-3_MUC4"/>
</dbReference>
<evidence type="ECO:0000256" key="2">
    <source>
        <dbReference type="ARBA" id="ARBA00022692"/>
    </source>
</evidence>
<evidence type="ECO:0000313" key="11">
    <source>
        <dbReference type="EMBL" id="CAH3175845.1"/>
    </source>
</evidence>
<evidence type="ECO:0000259" key="9">
    <source>
        <dbReference type="PROSITE" id="PS51220"/>
    </source>
</evidence>
<dbReference type="SUPFAM" id="SSF81296">
    <property type="entry name" value="E set domains"/>
    <property type="match status" value="1"/>
</dbReference>
<dbReference type="Pfam" id="PF06119">
    <property type="entry name" value="NIDO"/>
    <property type="match status" value="1"/>
</dbReference>
<proteinExistence type="predicted"/>
<evidence type="ECO:0000256" key="5">
    <source>
        <dbReference type="ARBA" id="ARBA00023157"/>
    </source>
</evidence>
<keyword evidence="2 7" id="KW-0812">Transmembrane</keyword>
<evidence type="ECO:0000256" key="3">
    <source>
        <dbReference type="ARBA" id="ARBA00022989"/>
    </source>
</evidence>
<organism evidence="11 12">
    <name type="scientific">Porites lobata</name>
    <dbReference type="NCBI Taxonomy" id="104759"/>
    <lineage>
        <taxon>Eukaryota</taxon>
        <taxon>Metazoa</taxon>
        <taxon>Cnidaria</taxon>
        <taxon>Anthozoa</taxon>
        <taxon>Hexacorallia</taxon>
        <taxon>Scleractinia</taxon>
        <taxon>Fungiina</taxon>
        <taxon>Poritidae</taxon>
        <taxon>Porites</taxon>
    </lineage>
</organism>
<feature type="compositionally biased region" description="Polar residues" evidence="6">
    <location>
        <begin position="946"/>
        <end position="961"/>
    </location>
</feature>
<evidence type="ECO:0000313" key="12">
    <source>
        <dbReference type="Proteomes" id="UP001159405"/>
    </source>
</evidence>
<dbReference type="PANTHER" id="PTHR13802">
    <property type="entry name" value="MUCIN 4-RELATED"/>
    <property type="match status" value="1"/>
</dbReference>
<dbReference type="SMART" id="SM00539">
    <property type="entry name" value="NIDO"/>
    <property type="match status" value="1"/>
</dbReference>
<feature type="domain" description="AMOP" evidence="8">
    <location>
        <begin position="474"/>
        <end position="616"/>
    </location>
</feature>
<dbReference type="InterPro" id="IPR013783">
    <property type="entry name" value="Ig-like_fold"/>
</dbReference>
<protein>
    <submittedName>
        <fullName evidence="11">Uncharacterized protein</fullName>
    </submittedName>
</protein>
<dbReference type="PROSITE" id="PS50856">
    <property type="entry name" value="AMOP"/>
    <property type="match status" value="1"/>
</dbReference>
<dbReference type="InterPro" id="IPR001846">
    <property type="entry name" value="VWF_type-D"/>
</dbReference>
<keyword evidence="12" id="KW-1185">Reference proteome</keyword>
<dbReference type="Proteomes" id="UP001159405">
    <property type="component" value="Unassembled WGS sequence"/>
</dbReference>